<evidence type="ECO:0000259" key="4">
    <source>
        <dbReference type="Pfam" id="PF10119"/>
    </source>
</evidence>
<dbReference type="AlphaFoldDB" id="A0A848E9M0"/>
<proteinExistence type="predicted"/>
<evidence type="ECO:0000259" key="6">
    <source>
        <dbReference type="Pfam" id="PF17782"/>
    </source>
</evidence>
<organism evidence="7 8">
    <name type="scientific">Neoroseomonas marina</name>
    <dbReference type="NCBI Taxonomy" id="1232220"/>
    <lineage>
        <taxon>Bacteria</taxon>
        <taxon>Pseudomonadati</taxon>
        <taxon>Pseudomonadota</taxon>
        <taxon>Alphaproteobacteria</taxon>
        <taxon>Acetobacterales</taxon>
        <taxon>Acetobacteraceae</taxon>
        <taxon>Neoroseomonas</taxon>
    </lineage>
</organism>
<gene>
    <name evidence="7" type="ORF">GWK16_01685</name>
</gene>
<feature type="domain" description="DprA winged helix" evidence="6">
    <location>
        <begin position="344"/>
        <end position="381"/>
    </location>
</feature>
<reference evidence="7 8" key="1">
    <citation type="submission" date="2020-03" db="EMBL/GenBank/DDBJ databases">
        <authorList>
            <person name="Sun Q."/>
        </authorList>
    </citation>
    <scope>NUCLEOTIDE SEQUENCE [LARGE SCALE GENOMIC DNA]</scope>
    <source>
        <strain evidence="7 8">JC162</strain>
    </source>
</reference>
<dbReference type="Pfam" id="PF13649">
    <property type="entry name" value="Methyltransf_25"/>
    <property type="match status" value="1"/>
</dbReference>
<keyword evidence="2 7" id="KW-0808">Transferase</keyword>
<protein>
    <submittedName>
        <fullName evidence="7">Methyltransferase domain-containing protein</fullName>
    </submittedName>
</protein>
<dbReference type="EMBL" id="JABBKX010000001">
    <property type="protein sequence ID" value="NMJ39935.1"/>
    <property type="molecule type" value="Genomic_DNA"/>
</dbReference>
<keyword evidence="8" id="KW-1185">Reference proteome</keyword>
<dbReference type="GO" id="GO:0032259">
    <property type="term" value="P:methylation"/>
    <property type="evidence" value="ECO:0007669"/>
    <property type="project" value="UniProtKB-KW"/>
</dbReference>
<keyword evidence="1 7" id="KW-0489">Methyltransferase</keyword>
<feature type="domain" description="Methyltransferase regulatory" evidence="4">
    <location>
        <begin position="223"/>
        <end position="305"/>
    </location>
</feature>
<dbReference type="Gene3D" id="3.40.50.150">
    <property type="entry name" value="Vaccinia Virus protein VP39"/>
    <property type="match status" value="1"/>
</dbReference>
<name>A0A848E9M0_9PROT</name>
<dbReference type="PANTHER" id="PTHR43464:SF19">
    <property type="entry name" value="UBIQUINONE BIOSYNTHESIS O-METHYLTRANSFERASE, MITOCHONDRIAL"/>
    <property type="match status" value="1"/>
</dbReference>
<sequence>MTDARDRYGAAHLRYIAAYQESASPARLHLALALADTAWNPPDRDRLTVLDIGCGRGLTACLLAAANPGWDVIGLDLQPVHVAEAEEVAAEAGLANARFIEADLAELDAAAWERLLPPVDVVICHGVWTWVPDAVREGIVRLLRARLAPGGLLLVGYNALPGYADCIALQRLLFEASRRASGGEAGQAAAGLAMLEHLRDMGCPYLPRRGVLEQIIATAREAPAYMAHEWFTPFWRPVFHADLARDLAAAGLEYGGTARPGVSAPALQLRADQRAILDGLVPSMTQETAADVLLERRFRSDIFVRGRRTGGLTALPGIVFAGIELPPTPRIEVTTQRGPLALEGPPAEAILAALAAGPVRLGDLAARSGLSAADIAVMLLDSRIAVPLWRDAPLHAAGHARAARCNAVMLRRFGGESLAGPRPLGAVAPSLGGAIGVPVSTLSLLVALQSGVPAEADRLAAHLGRSVAEIDSLLTRHAGAWRDIFRL</sequence>
<comment type="caution">
    <text evidence="7">The sequence shown here is derived from an EMBL/GenBank/DDBJ whole genome shotgun (WGS) entry which is preliminary data.</text>
</comment>
<dbReference type="InterPro" id="IPR041698">
    <property type="entry name" value="Methyltransf_25"/>
</dbReference>
<dbReference type="Pfam" id="PF17782">
    <property type="entry name" value="WHD_DprA"/>
    <property type="match status" value="1"/>
</dbReference>
<dbReference type="PANTHER" id="PTHR43464">
    <property type="entry name" value="METHYLTRANSFERASE"/>
    <property type="match status" value="1"/>
</dbReference>
<feature type="domain" description="Methyltransferase" evidence="5">
    <location>
        <begin position="49"/>
        <end position="151"/>
    </location>
</feature>
<dbReference type="Pfam" id="PF10119">
    <property type="entry name" value="MethyTransf_Reg"/>
    <property type="match status" value="1"/>
</dbReference>
<keyword evidence="3" id="KW-0949">S-adenosyl-L-methionine</keyword>
<dbReference type="SUPFAM" id="SSF53335">
    <property type="entry name" value="S-adenosyl-L-methionine-dependent methyltransferases"/>
    <property type="match status" value="1"/>
</dbReference>
<dbReference type="Proteomes" id="UP000548582">
    <property type="component" value="Unassembled WGS sequence"/>
</dbReference>
<accession>A0A848E9M0</accession>
<dbReference type="GO" id="GO:0008168">
    <property type="term" value="F:methyltransferase activity"/>
    <property type="evidence" value="ECO:0007669"/>
    <property type="project" value="UniProtKB-KW"/>
</dbReference>
<evidence type="ECO:0000256" key="2">
    <source>
        <dbReference type="ARBA" id="ARBA00022679"/>
    </source>
</evidence>
<dbReference type="InterPro" id="IPR041614">
    <property type="entry name" value="DprA_WH"/>
</dbReference>
<dbReference type="InterPro" id="IPR018773">
    <property type="entry name" value="MeTrfase_reg_dom_prd"/>
</dbReference>
<evidence type="ECO:0000259" key="5">
    <source>
        <dbReference type="Pfam" id="PF13649"/>
    </source>
</evidence>
<evidence type="ECO:0000256" key="1">
    <source>
        <dbReference type="ARBA" id="ARBA00022603"/>
    </source>
</evidence>
<dbReference type="InterPro" id="IPR029063">
    <property type="entry name" value="SAM-dependent_MTases_sf"/>
</dbReference>
<dbReference type="RefSeq" id="WP_170052236.1">
    <property type="nucleotide sequence ID" value="NZ_JABBKX010000001.1"/>
</dbReference>
<evidence type="ECO:0000313" key="7">
    <source>
        <dbReference type="EMBL" id="NMJ39935.1"/>
    </source>
</evidence>
<evidence type="ECO:0000256" key="3">
    <source>
        <dbReference type="ARBA" id="ARBA00022691"/>
    </source>
</evidence>
<evidence type="ECO:0000313" key="8">
    <source>
        <dbReference type="Proteomes" id="UP000548582"/>
    </source>
</evidence>
<dbReference type="CDD" id="cd02440">
    <property type="entry name" value="AdoMet_MTases"/>
    <property type="match status" value="1"/>
</dbReference>